<proteinExistence type="inferred from homology"/>
<evidence type="ECO:0000259" key="8">
    <source>
        <dbReference type="Pfam" id="PF02706"/>
    </source>
</evidence>
<keyword evidence="5 7" id="KW-1133">Transmembrane helix</keyword>
<evidence type="ECO:0000313" key="11">
    <source>
        <dbReference type="Proteomes" id="UP000036923"/>
    </source>
</evidence>
<dbReference type="GO" id="GO:0005886">
    <property type="term" value="C:plasma membrane"/>
    <property type="evidence" value="ECO:0007669"/>
    <property type="project" value="UniProtKB-SubCell"/>
</dbReference>
<comment type="caution">
    <text evidence="10">The sequence shown here is derived from an EMBL/GenBank/DDBJ whole genome shotgun (WGS) entry which is preliminary data.</text>
</comment>
<keyword evidence="11" id="KW-1185">Reference proteome</keyword>
<reference evidence="11" key="1">
    <citation type="submission" date="2015-07" db="EMBL/GenBank/DDBJ databases">
        <title>Near-Complete Genome Sequence of the Cellulolytic Bacterium Bacteroides (Pseudobacteroides) cellulosolvens ATCC 35603.</title>
        <authorList>
            <person name="Dassa B."/>
            <person name="Utturkar S.M."/>
            <person name="Klingeman D.M."/>
            <person name="Hurt R.A."/>
            <person name="Keller M."/>
            <person name="Xu J."/>
            <person name="Reddy Y.H.K."/>
            <person name="Borovok I."/>
            <person name="Grinberg I.R."/>
            <person name="Lamed R."/>
            <person name="Zhivin O."/>
            <person name="Bayer E.A."/>
            <person name="Brown S.D."/>
        </authorList>
    </citation>
    <scope>NUCLEOTIDE SEQUENCE [LARGE SCALE GENOMIC DNA]</scope>
    <source>
        <strain evidence="11">DSM 2933</strain>
    </source>
</reference>
<evidence type="ECO:0000256" key="4">
    <source>
        <dbReference type="ARBA" id="ARBA00022692"/>
    </source>
</evidence>
<name>A0A0L6JIN4_9FIRM</name>
<dbReference type="Pfam" id="PF13807">
    <property type="entry name" value="GNVR"/>
    <property type="match status" value="1"/>
</dbReference>
<evidence type="ECO:0000259" key="9">
    <source>
        <dbReference type="Pfam" id="PF13807"/>
    </source>
</evidence>
<dbReference type="AlphaFoldDB" id="A0A0L6JIN4"/>
<evidence type="ECO:0000256" key="3">
    <source>
        <dbReference type="ARBA" id="ARBA00022475"/>
    </source>
</evidence>
<dbReference type="OrthoDB" id="2360475at2"/>
<evidence type="ECO:0000256" key="7">
    <source>
        <dbReference type="SAM" id="Phobius"/>
    </source>
</evidence>
<keyword evidence="6 7" id="KW-0472">Membrane</keyword>
<dbReference type="PANTHER" id="PTHR32309">
    <property type="entry name" value="TYROSINE-PROTEIN KINASE"/>
    <property type="match status" value="1"/>
</dbReference>
<comment type="similarity">
    <text evidence="2">Belongs to the CpsC/CapA family.</text>
</comment>
<dbReference type="Pfam" id="PF02706">
    <property type="entry name" value="Wzz"/>
    <property type="match status" value="1"/>
</dbReference>
<sequence length="221" mass="25211">MDIKQITYMLLKKIKFIIIIPIIVAIITYFVSIEILKPVYQSYTTLYVINKPDGGKPINYNDLLTNQQLVKDYRELIESKTVTRSVLNELGIKNVSPDDLASKISVNLKPDTRVLQIIVNDKNPYRARDLANKTSEKFIEKSMELMSVANINIVDRAELPLKPAKPKPVVNFILALMISFVLTTGLIYLIEYFSDTIKSKEDIEEYLSLSILSTIPLVKNK</sequence>
<accession>A0A0L6JIN4</accession>
<dbReference type="RefSeq" id="WP_050753075.1">
    <property type="nucleotide sequence ID" value="NZ_JQKC01000014.1"/>
</dbReference>
<feature type="transmembrane region" description="Helical" evidence="7">
    <location>
        <begin position="16"/>
        <end position="36"/>
    </location>
</feature>
<dbReference type="PATRIC" id="fig|398512.5.peg.857"/>
<feature type="transmembrane region" description="Helical" evidence="7">
    <location>
        <begin position="169"/>
        <end position="190"/>
    </location>
</feature>
<keyword evidence="4 7" id="KW-0812">Transmembrane</keyword>
<dbReference type="InterPro" id="IPR003856">
    <property type="entry name" value="LPS_length_determ_N"/>
</dbReference>
<evidence type="ECO:0000313" key="10">
    <source>
        <dbReference type="EMBL" id="KNY25563.1"/>
    </source>
</evidence>
<evidence type="ECO:0000256" key="6">
    <source>
        <dbReference type="ARBA" id="ARBA00023136"/>
    </source>
</evidence>
<dbReference type="InterPro" id="IPR032807">
    <property type="entry name" value="GNVR"/>
</dbReference>
<evidence type="ECO:0000256" key="5">
    <source>
        <dbReference type="ARBA" id="ARBA00022989"/>
    </source>
</evidence>
<dbReference type="eggNOG" id="COG3944">
    <property type="taxonomic scope" value="Bacteria"/>
</dbReference>
<dbReference type="InterPro" id="IPR050445">
    <property type="entry name" value="Bact_polysacc_biosynth/exp"/>
</dbReference>
<dbReference type="PANTHER" id="PTHR32309:SF13">
    <property type="entry name" value="FERRIC ENTEROBACTIN TRANSPORT PROTEIN FEPE"/>
    <property type="match status" value="1"/>
</dbReference>
<keyword evidence="3" id="KW-1003">Cell membrane</keyword>
<feature type="domain" description="Polysaccharide chain length determinant N-terminal" evidence="8">
    <location>
        <begin position="1"/>
        <end position="90"/>
    </location>
</feature>
<comment type="subcellular location">
    <subcellularLocation>
        <location evidence="1">Cell membrane</location>
        <topology evidence="1">Multi-pass membrane protein</topology>
    </subcellularLocation>
</comment>
<dbReference type="EMBL" id="LGTC01000001">
    <property type="protein sequence ID" value="KNY25563.1"/>
    <property type="molecule type" value="Genomic_DNA"/>
</dbReference>
<evidence type="ECO:0000256" key="2">
    <source>
        <dbReference type="ARBA" id="ARBA00006683"/>
    </source>
</evidence>
<dbReference type="STRING" id="398512.Bccel_0823"/>
<dbReference type="Proteomes" id="UP000036923">
    <property type="component" value="Unassembled WGS sequence"/>
</dbReference>
<protein>
    <submittedName>
        <fullName evidence="10">Lipopolysaccharide biosynthesis protein</fullName>
    </submittedName>
</protein>
<gene>
    <name evidence="10" type="ORF">Bccel_0823</name>
</gene>
<evidence type="ECO:0000256" key="1">
    <source>
        <dbReference type="ARBA" id="ARBA00004651"/>
    </source>
</evidence>
<organism evidence="10 11">
    <name type="scientific">Pseudobacteroides cellulosolvens ATCC 35603 = DSM 2933</name>
    <dbReference type="NCBI Taxonomy" id="398512"/>
    <lineage>
        <taxon>Bacteria</taxon>
        <taxon>Bacillati</taxon>
        <taxon>Bacillota</taxon>
        <taxon>Clostridia</taxon>
        <taxon>Eubacteriales</taxon>
        <taxon>Oscillospiraceae</taxon>
        <taxon>Pseudobacteroides</taxon>
    </lineage>
</organism>
<dbReference type="GO" id="GO:0004713">
    <property type="term" value="F:protein tyrosine kinase activity"/>
    <property type="evidence" value="ECO:0007669"/>
    <property type="project" value="TreeGrafter"/>
</dbReference>
<feature type="domain" description="Tyrosine-protein kinase G-rich" evidence="9">
    <location>
        <begin position="144"/>
        <end position="188"/>
    </location>
</feature>